<sequence>VSELLADLFSALHSLTPSSGCFAYWCFPCFAYTTSKFGECFCLPLLDILMGFTQLVWVSSRTPRVHGDMMADCVYSTFCNICSWCQLAREIKRRRQTITVINAHSRLFSFCCVLPPSLSVPSSLILHFSPIYN</sequence>
<protein>
    <submittedName>
        <fullName evidence="1">Uncharacterized protein</fullName>
    </submittedName>
</protein>
<evidence type="ECO:0000313" key="1">
    <source>
        <dbReference type="Ensembl" id="ENSOMYP00000079926.2"/>
    </source>
</evidence>
<reference evidence="1" key="1">
    <citation type="submission" date="2020-07" db="EMBL/GenBank/DDBJ databases">
        <title>A long reads based de novo assembly of the rainbow trout Arlee double haploid line genome.</title>
        <authorList>
            <person name="Gao G."/>
            <person name="Palti Y."/>
        </authorList>
    </citation>
    <scope>NUCLEOTIDE SEQUENCE [LARGE SCALE GENOMIC DNA]</scope>
</reference>
<dbReference type="Ensembl" id="ENSOMYT00000087105.2">
    <property type="protein sequence ID" value="ENSOMYP00000079926.2"/>
    <property type="gene ID" value="ENSOMYG00000037023.2"/>
</dbReference>
<keyword evidence="2" id="KW-1185">Reference proteome</keyword>
<dbReference type="GeneTree" id="ENSGT01000000221805"/>
<organism evidence="1 2">
    <name type="scientific">Oncorhynchus mykiss</name>
    <name type="common">Rainbow trout</name>
    <name type="synonym">Salmo gairdneri</name>
    <dbReference type="NCBI Taxonomy" id="8022"/>
    <lineage>
        <taxon>Eukaryota</taxon>
        <taxon>Metazoa</taxon>
        <taxon>Chordata</taxon>
        <taxon>Craniata</taxon>
        <taxon>Vertebrata</taxon>
        <taxon>Euteleostomi</taxon>
        <taxon>Actinopterygii</taxon>
        <taxon>Neopterygii</taxon>
        <taxon>Teleostei</taxon>
        <taxon>Protacanthopterygii</taxon>
        <taxon>Salmoniformes</taxon>
        <taxon>Salmonidae</taxon>
        <taxon>Salmoninae</taxon>
        <taxon>Oncorhynchus</taxon>
    </lineage>
</organism>
<proteinExistence type="predicted"/>
<accession>A0A8C7T8S4</accession>
<dbReference type="AlphaFoldDB" id="A0A8C7T8S4"/>
<reference evidence="1" key="2">
    <citation type="submission" date="2025-08" db="UniProtKB">
        <authorList>
            <consortium name="Ensembl"/>
        </authorList>
    </citation>
    <scope>IDENTIFICATION</scope>
</reference>
<reference evidence="1" key="3">
    <citation type="submission" date="2025-09" db="UniProtKB">
        <authorList>
            <consortium name="Ensembl"/>
        </authorList>
    </citation>
    <scope>IDENTIFICATION</scope>
</reference>
<dbReference type="Proteomes" id="UP000694395">
    <property type="component" value="Chromosome 21"/>
</dbReference>
<name>A0A8C7T8S4_ONCMY</name>
<evidence type="ECO:0000313" key="2">
    <source>
        <dbReference type="Proteomes" id="UP000694395"/>
    </source>
</evidence>